<organism evidence="1 2">
    <name type="scientific">Streptomyces broussonetiae</name>
    <dbReference type="NCBI Taxonomy" id="2686304"/>
    <lineage>
        <taxon>Bacteria</taxon>
        <taxon>Bacillati</taxon>
        <taxon>Actinomycetota</taxon>
        <taxon>Actinomycetes</taxon>
        <taxon>Kitasatosporales</taxon>
        <taxon>Streptomycetaceae</taxon>
        <taxon>Streptomyces</taxon>
    </lineage>
</organism>
<reference evidence="1 2" key="1">
    <citation type="submission" date="2024-01" db="EMBL/GenBank/DDBJ databases">
        <title>Genome mining of biosynthetic gene clusters to explore secondary metabolites of Streptomyces sp.</title>
        <authorList>
            <person name="Baig A."/>
            <person name="Ajitkumar Shintre N."/>
            <person name="Kumar H."/>
            <person name="Anbarasu A."/>
            <person name="Ramaiah S."/>
        </authorList>
    </citation>
    <scope>NUCLEOTIDE SEQUENCE [LARGE SCALE GENOMIC DNA]</scope>
    <source>
        <strain evidence="1 2">A57</strain>
    </source>
</reference>
<protein>
    <submittedName>
        <fullName evidence="1">Uncharacterized protein</fullName>
    </submittedName>
</protein>
<dbReference type="Proteomes" id="UP001585080">
    <property type="component" value="Unassembled WGS sequence"/>
</dbReference>
<keyword evidence="2" id="KW-1185">Reference proteome</keyword>
<evidence type="ECO:0000313" key="2">
    <source>
        <dbReference type="Proteomes" id="UP001585080"/>
    </source>
</evidence>
<accession>A0ABV5E5G2</accession>
<dbReference type="RefSeq" id="WP_376731066.1">
    <property type="nucleotide sequence ID" value="NZ_JAYMRP010000003.1"/>
</dbReference>
<proteinExistence type="predicted"/>
<comment type="caution">
    <text evidence="1">The sequence shown here is derived from an EMBL/GenBank/DDBJ whole genome shotgun (WGS) entry which is preliminary data.</text>
</comment>
<gene>
    <name evidence="1" type="ORF">VSS16_04965</name>
</gene>
<name>A0ABV5E5G2_9ACTN</name>
<dbReference type="EMBL" id="JAYMRP010000003">
    <property type="protein sequence ID" value="MFB8772084.1"/>
    <property type="molecule type" value="Genomic_DNA"/>
</dbReference>
<evidence type="ECO:0000313" key="1">
    <source>
        <dbReference type="EMBL" id="MFB8772084.1"/>
    </source>
</evidence>
<sequence length="120" mass="13393">MQQYELEAWLGDDHGLTDDQITELLRTADEIEEQYPDEDDRDDREAALTAAYRLMTEAPEDLIAGLAAERTAARAAERKALVALRQIGVTRIGSGDDTEAGYAQQAGVDRMAVRRWLGKR</sequence>